<dbReference type="InterPro" id="IPR029058">
    <property type="entry name" value="AB_hydrolase_fold"/>
</dbReference>
<dbReference type="Pfam" id="PF12697">
    <property type="entry name" value="Abhydrolase_6"/>
    <property type="match status" value="1"/>
</dbReference>
<reference evidence="2" key="1">
    <citation type="submission" date="2021-01" db="EMBL/GenBank/DDBJ databases">
        <authorList>
            <person name="Corre E."/>
            <person name="Pelletier E."/>
            <person name="Niang G."/>
            <person name="Scheremetjew M."/>
            <person name="Finn R."/>
            <person name="Kale V."/>
            <person name="Holt S."/>
            <person name="Cochrane G."/>
            <person name="Meng A."/>
            <person name="Brown T."/>
            <person name="Cohen L."/>
        </authorList>
    </citation>
    <scope>NUCLEOTIDE SEQUENCE</scope>
    <source>
        <strain evidence="2">CCMP1374</strain>
    </source>
</reference>
<organism evidence="2">
    <name type="scientific">Phaeocystis antarctica</name>
    <dbReference type="NCBI Taxonomy" id="33657"/>
    <lineage>
        <taxon>Eukaryota</taxon>
        <taxon>Haptista</taxon>
        <taxon>Haptophyta</taxon>
        <taxon>Prymnesiophyceae</taxon>
        <taxon>Phaeocystales</taxon>
        <taxon>Phaeocystaceae</taxon>
        <taxon>Phaeocystis</taxon>
    </lineage>
</organism>
<name>A0A7S0EEV9_9EUKA</name>
<evidence type="ECO:0000259" key="1">
    <source>
        <dbReference type="Pfam" id="PF12697"/>
    </source>
</evidence>
<gene>
    <name evidence="2" type="ORF">PANT1444_LOCUS7201</name>
</gene>
<dbReference type="EMBL" id="HBEP01012711">
    <property type="protein sequence ID" value="CAD8481673.1"/>
    <property type="molecule type" value="Transcribed_RNA"/>
</dbReference>
<protein>
    <recommendedName>
        <fullName evidence="1">AB hydrolase-1 domain-containing protein</fullName>
    </recommendedName>
</protein>
<feature type="domain" description="AB hydrolase-1" evidence="1">
    <location>
        <begin position="72"/>
        <end position="212"/>
    </location>
</feature>
<proteinExistence type="predicted"/>
<sequence>MVVAPELPVGFTVTFTVDANGDIADKGFEITKSTIELPSSTPPLTPPLMLNIDRKAEALVYQPAEGTPKGGVVFLHGFSQKPKNYETTLCSLAAAGFKVVAPTTWLGDVVWPWVSVDGYSGSSPPGKLQSAIIVDGLRAMESLRQELPGKPVSLVGHSMGGACALVIPSLTTAEITSVFTMSPAAAVSQVTDLNPYLAGDVSTYAELFKAYGSTPQLVLVSAEKDKIVPAETVRAVYDAAADSKVPSALIALQTGSHIGFEDKVNIDLPGGLKIKGVSVALLFNVVDFLLYQANALQGLLGNFDTQLSTSKVLVNRLNAAYSGGDLLADLIVFDEPVKDWGAESQLDTKDDKLKETLRNPLQGR</sequence>
<evidence type="ECO:0000313" key="2">
    <source>
        <dbReference type="EMBL" id="CAD8481673.1"/>
    </source>
</evidence>
<dbReference type="AlphaFoldDB" id="A0A7S0EEV9"/>
<dbReference type="SUPFAM" id="SSF53474">
    <property type="entry name" value="alpha/beta-Hydrolases"/>
    <property type="match status" value="1"/>
</dbReference>
<accession>A0A7S0EEV9</accession>
<dbReference type="Gene3D" id="3.40.50.1820">
    <property type="entry name" value="alpha/beta hydrolase"/>
    <property type="match status" value="1"/>
</dbReference>
<dbReference type="InterPro" id="IPR000073">
    <property type="entry name" value="AB_hydrolase_1"/>
</dbReference>